<reference evidence="1" key="1">
    <citation type="submission" date="2020-04" db="EMBL/GenBank/DDBJ databases">
        <title>A chromosome-scale assembly and high-density genetic map of the yellow drum (Nibea albiflora) genome.</title>
        <authorList>
            <person name="Xu D."/>
            <person name="Zhang W."/>
            <person name="Chen R."/>
            <person name="Tan P."/>
            <person name="Wang L."/>
            <person name="Song H."/>
            <person name="Tian L."/>
            <person name="Zhu Q."/>
            <person name="Wang B."/>
        </authorList>
    </citation>
    <scope>NUCLEOTIDE SEQUENCE</scope>
    <source>
        <strain evidence="1">ZJHYS-2018</strain>
    </source>
</reference>
<dbReference type="EMBL" id="CM024790">
    <property type="protein sequence ID" value="KAG8007199.1"/>
    <property type="molecule type" value="Genomic_DNA"/>
</dbReference>
<sequence length="80" mass="9167">SAQLCGKQVAVLLFAYARHLKQHRESGRFTKIKHPMQTASHKNRQISCVSFLEAPKPRKIIKFEQAEKSGQRTDPLLKHS</sequence>
<proteinExistence type="predicted"/>
<comment type="caution">
    <text evidence="1">The sequence shown here is derived from an EMBL/GenBank/DDBJ whole genome shotgun (WGS) entry which is preliminary data.</text>
</comment>
<organism evidence="1 2">
    <name type="scientific">Nibea albiflora</name>
    <name type="common">Yellow drum</name>
    <name type="synonym">Corvina albiflora</name>
    <dbReference type="NCBI Taxonomy" id="240163"/>
    <lineage>
        <taxon>Eukaryota</taxon>
        <taxon>Metazoa</taxon>
        <taxon>Chordata</taxon>
        <taxon>Craniata</taxon>
        <taxon>Vertebrata</taxon>
        <taxon>Euteleostomi</taxon>
        <taxon>Actinopterygii</taxon>
        <taxon>Neopterygii</taxon>
        <taxon>Teleostei</taxon>
        <taxon>Neoteleostei</taxon>
        <taxon>Acanthomorphata</taxon>
        <taxon>Eupercaria</taxon>
        <taxon>Sciaenidae</taxon>
        <taxon>Nibea</taxon>
    </lineage>
</organism>
<accession>A0ACB7EY84</accession>
<name>A0ACB7EY84_NIBAL</name>
<feature type="non-terminal residue" evidence="1">
    <location>
        <position position="1"/>
    </location>
</feature>
<keyword evidence="2" id="KW-1185">Reference proteome</keyword>
<protein>
    <submittedName>
        <fullName evidence="1">Uncharacterized protein</fullName>
    </submittedName>
</protein>
<dbReference type="Proteomes" id="UP000805704">
    <property type="component" value="Chromosome 2"/>
</dbReference>
<gene>
    <name evidence="1" type="ORF">GBF38_008334</name>
</gene>
<evidence type="ECO:0000313" key="2">
    <source>
        <dbReference type="Proteomes" id="UP000805704"/>
    </source>
</evidence>
<evidence type="ECO:0000313" key="1">
    <source>
        <dbReference type="EMBL" id="KAG8007199.1"/>
    </source>
</evidence>